<sequence>MENSPVVNPPGIDCPSATVPSKGISYKDRVTGNFDDKDSNWEEWTEEDAFDPWMIVQRRSRRPVKQMVEKGKTKIAPNQGHESRNRFHSLQGIKEPFRESLKALAKAVLKENIKEFVGEGRKLWKPKKDQGVKAQQKSSGNGNLKALNKVYVPPLRFGPNLVHGPPPGFSFKAGSTKPVVFYPKRLDELVGSSHFGLPHLMEKQSSDTCAAIMEASVSKTTALSGCDDEMCLPSDAVSLPLQQPPSVVEGAANISVRTTNDGMVDDNDGMVSAALTDDQGVLAINSAQSKEPSVLDITPSLVVDGLYPMEQ</sequence>
<organism evidence="2 3">
    <name type="scientific">Corchorus olitorius</name>
    <dbReference type="NCBI Taxonomy" id="93759"/>
    <lineage>
        <taxon>Eukaryota</taxon>
        <taxon>Viridiplantae</taxon>
        <taxon>Streptophyta</taxon>
        <taxon>Embryophyta</taxon>
        <taxon>Tracheophyta</taxon>
        <taxon>Spermatophyta</taxon>
        <taxon>Magnoliopsida</taxon>
        <taxon>eudicotyledons</taxon>
        <taxon>Gunneridae</taxon>
        <taxon>Pentapetalae</taxon>
        <taxon>rosids</taxon>
        <taxon>malvids</taxon>
        <taxon>Malvales</taxon>
        <taxon>Malvaceae</taxon>
        <taxon>Grewioideae</taxon>
        <taxon>Apeibeae</taxon>
        <taxon>Corchorus</taxon>
    </lineage>
</organism>
<proteinExistence type="predicted"/>
<evidence type="ECO:0000313" key="3">
    <source>
        <dbReference type="Proteomes" id="UP000187203"/>
    </source>
</evidence>
<keyword evidence="3" id="KW-1185">Reference proteome</keyword>
<accession>A0A1R3K8S2</accession>
<feature type="compositionally biased region" description="Basic and acidic residues" evidence="1">
    <location>
        <begin position="25"/>
        <end position="39"/>
    </location>
</feature>
<evidence type="ECO:0000313" key="2">
    <source>
        <dbReference type="EMBL" id="OMP03482.1"/>
    </source>
</evidence>
<comment type="caution">
    <text evidence="2">The sequence shown here is derived from an EMBL/GenBank/DDBJ whole genome shotgun (WGS) entry which is preliminary data.</text>
</comment>
<feature type="region of interest" description="Disordered" evidence="1">
    <location>
        <begin position="1"/>
        <end position="39"/>
    </location>
</feature>
<dbReference type="AlphaFoldDB" id="A0A1R3K8S2"/>
<name>A0A1R3K8S2_9ROSI</name>
<dbReference type="Proteomes" id="UP000187203">
    <property type="component" value="Unassembled WGS sequence"/>
</dbReference>
<dbReference type="EMBL" id="AWUE01014499">
    <property type="protein sequence ID" value="OMP03482.1"/>
    <property type="molecule type" value="Genomic_DNA"/>
</dbReference>
<reference evidence="3" key="1">
    <citation type="submission" date="2013-09" db="EMBL/GenBank/DDBJ databases">
        <title>Corchorus olitorius genome sequencing.</title>
        <authorList>
            <person name="Alam M."/>
            <person name="Haque M.S."/>
            <person name="Islam M.S."/>
            <person name="Emdad E.M."/>
            <person name="Islam M.M."/>
            <person name="Ahmed B."/>
            <person name="Halim A."/>
            <person name="Hossen Q.M.M."/>
            <person name="Hossain M.Z."/>
            <person name="Ahmed R."/>
            <person name="Khan M.M."/>
            <person name="Islam R."/>
            <person name="Rashid M.M."/>
            <person name="Khan S.A."/>
            <person name="Rahman M.S."/>
            <person name="Alam M."/>
            <person name="Yahiya A.S."/>
            <person name="Khan M.S."/>
            <person name="Azam M.S."/>
            <person name="Haque T."/>
            <person name="Lashkar M.Z.H."/>
            <person name="Akhand A.I."/>
            <person name="Morshed G."/>
            <person name="Roy S."/>
            <person name="Uddin K.S."/>
            <person name="Rabeya T."/>
            <person name="Hossain A.S."/>
            <person name="Chowdhury A."/>
            <person name="Snigdha A.R."/>
            <person name="Mortoza M.S."/>
            <person name="Matin S.A."/>
            <person name="Hoque S.M.E."/>
            <person name="Islam M.K."/>
            <person name="Roy D.K."/>
            <person name="Haider R."/>
            <person name="Moosa M.M."/>
            <person name="Elias S.M."/>
            <person name="Hasan A.M."/>
            <person name="Jahan S."/>
            <person name="Shafiuddin M."/>
            <person name="Mahmood N."/>
            <person name="Shommy N.S."/>
        </authorList>
    </citation>
    <scope>NUCLEOTIDE SEQUENCE [LARGE SCALE GENOMIC DNA]</scope>
    <source>
        <strain evidence="3">cv. O-4</strain>
    </source>
</reference>
<evidence type="ECO:0000256" key="1">
    <source>
        <dbReference type="SAM" id="MobiDB-lite"/>
    </source>
</evidence>
<feature type="region of interest" description="Disordered" evidence="1">
    <location>
        <begin position="61"/>
        <end position="82"/>
    </location>
</feature>
<gene>
    <name evidence="2" type="ORF">COLO4_10384</name>
</gene>
<protein>
    <submittedName>
        <fullName evidence="2">Uncharacterized protein</fullName>
    </submittedName>
</protein>